<keyword evidence="2" id="KW-1185">Reference proteome</keyword>
<dbReference type="GeneID" id="8682600"/>
<organism evidence="1 2">
    <name type="scientific">Methanocella paludicola (strain DSM 17711 / JCM 13418 / NBRC 101707 / SANAE)</name>
    <dbReference type="NCBI Taxonomy" id="304371"/>
    <lineage>
        <taxon>Archaea</taxon>
        <taxon>Methanobacteriati</taxon>
        <taxon>Methanobacteriota</taxon>
        <taxon>Stenosarchaea group</taxon>
        <taxon>Methanomicrobia</taxon>
        <taxon>Methanocellales</taxon>
        <taxon>Methanocellaceae</taxon>
        <taxon>Methanocella</taxon>
    </lineage>
</organism>
<proteinExistence type="predicted"/>
<dbReference type="AlphaFoldDB" id="D1Z2V2"/>
<dbReference type="InterPro" id="IPR026476">
    <property type="entry name" value="Sarcinarray_fam"/>
</dbReference>
<evidence type="ECO:0000313" key="1">
    <source>
        <dbReference type="EMBL" id="BAI63024.1"/>
    </source>
</evidence>
<accession>D1Z2V2</accession>
<protein>
    <recommendedName>
        <fullName evidence="3">Sarcinarray family protein</fullName>
    </recommendedName>
</protein>
<reference evidence="2" key="3">
    <citation type="journal article" date="2011" name="PLoS ONE">
        <title>Genome sequence of a mesophilic hydrogenotrophic methanogen Methanocella paludicola, the first cultivated representative of the order Methanocellales.</title>
        <authorList>
            <person name="Sakai S."/>
            <person name="Takaki Y."/>
            <person name="Shimamura S."/>
            <person name="Sekine M."/>
            <person name="Tajima T."/>
            <person name="Kosugi H."/>
            <person name="Ichikawa N."/>
            <person name="Tasumi E."/>
            <person name="Hiraki A.T."/>
            <person name="Shimizu A."/>
            <person name="Kato Y."/>
            <person name="Nishiko R."/>
            <person name="Mori K."/>
            <person name="Fujita N."/>
            <person name="Imachi H."/>
            <person name="Takai K."/>
        </authorList>
    </citation>
    <scope>NUCLEOTIDE SEQUENCE [LARGE SCALE GENOMIC DNA]</scope>
    <source>
        <strain evidence="2">DSM 17711 / JCM 13418 / NBRC 101707 / SANAE</strain>
    </source>
</reference>
<dbReference type="NCBIfam" id="TIGR04209">
    <property type="entry name" value="sarcinarray"/>
    <property type="match status" value="1"/>
</dbReference>
<name>D1Z2V2_METPS</name>
<evidence type="ECO:0008006" key="3">
    <source>
        <dbReference type="Google" id="ProtNLM"/>
    </source>
</evidence>
<dbReference type="EMBL" id="AP011532">
    <property type="protein sequence ID" value="BAI63024.1"/>
    <property type="molecule type" value="Genomic_DNA"/>
</dbReference>
<dbReference type="STRING" id="304371.MCP_2952"/>
<gene>
    <name evidence="1" type="ordered locus">MCP_2952</name>
</gene>
<evidence type="ECO:0000313" key="2">
    <source>
        <dbReference type="Proteomes" id="UP000001882"/>
    </source>
</evidence>
<reference evidence="1 2" key="1">
    <citation type="journal article" date="2007" name="Appl. Environ. Microbiol.">
        <title>Isolation of key methanogens for global methane emission from rice paddy fields: a novel isolate affiliated with the clone cluster rice cluster I.</title>
        <authorList>
            <person name="Sakai S."/>
            <person name="Imachi H."/>
            <person name="Sekiguchi Y."/>
            <person name="Ohashi A."/>
            <person name="Harada H."/>
            <person name="Kamagata Y."/>
        </authorList>
    </citation>
    <scope>NUCLEOTIDE SEQUENCE [LARGE SCALE GENOMIC DNA]</scope>
    <source>
        <strain evidence="2">DSM 17711 / JCM 13418 / NBRC 101707 / SANAE</strain>
    </source>
</reference>
<dbReference type="Proteomes" id="UP000001882">
    <property type="component" value="Chromosome"/>
</dbReference>
<reference evidence="1 2" key="2">
    <citation type="journal article" date="2008" name="Int. J. Syst. Evol. Microbiol.">
        <title>Methanocella paludicola gen. nov., sp. nov., a methane-producing archaeon, the first isolate of the lineage 'Rice Cluster I', and proposal of the new archaeal order Methanocellales ord. nov.</title>
        <authorList>
            <person name="Sakai S."/>
            <person name="Imachi H."/>
            <person name="Hanada S."/>
            <person name="Ohashi A."/>
            <person name="Harada H."/>
            <person name="Kamagata Y."/>
        </authorList>
    </citation>
    <scope>NUCLEOTIDE SEQUENCE [LARGE SCALE GENOMIC DNA]</scope>
    <source>
        <strain evidence="2">DSM 17711 / JCM 13418 / NBRC 101707 / SANAE</strain>
    </source>
</reference>
<sequence>MRIRALALAAVILVSMAGDAEARHVIKAYYNGQEATVTGVVLKVGEPFTIDLYVTPDRYATVSARLREPGGGLESYGRISGDPVDIVRKKGGTGDTVHFQWVLAPTDAWAGGTAPLDIQYNVWGETMDGDVQGCFTAVEAYISPVKYGPPLWSREGAHLPHSGVRRAIRCRAPSLIT</sequence>
<dbReference type="RefSeq" id="WP_012901694.1">
    <property type="nucleotide sequence ID" value="NC_013665.1"/>
</dbReference>
<dbReference type="eggNOG" id="arCOG05173">
    <property type="taxonomic scope" value="Archaea"/>
</dbReference>
<dbReference type="InParanoid" id="D1Z2V2"/>
<dbReference type="KEGG" id="mpd:MCP_2952"/>